<keyword evidence="5 10" id="KW-0547">Nucleotide-binding</keyword>
<evidence type="ECO:0000256" key="5">
    <source>
        <dbReference type="ARBA" id="ARBA00022741"/>
    </source>
</evidence>
<dbReference type="PANTHER" id="PTHR44899">
    <property type="entry name" value="CAMK FAMILY PROTEIN KINASE"/>
    <property type="match status" value="1"/>
</dbReference>
<evidence type="ECO:0000256" key="3">
    <source>
        <dbReference type="ARBA" id="ARBA00022527"/>
    </source>
</evidence>
<keyword evidence="3" id="KW-0723">Serine/threonine-protein kinase</keyword>
<evidence type="ECO:0000259" key="11">
    <source>
        <dbReference type="PROSITE" id="PS50011"/>
    </source>
</evidence>
<dbReference type="FunFam" id="3.30.200.20:FF:000097">
    <property type="entry name" value="Probable serine/threonine-protein kinase nek1"/>
    <property type="match status" value="1"/>
</dbReference>
<keyword evidence="6 12" id="KW-0418">Kinase</keyword>
<dbReference type="GO" id="GO:0005524">
    <property type="term" value="F:ATP binding"/>
    <property type="evidence" value="ECO:0007669"/>
    <property type="project" value="UniProtKB-UniRule"/>
</dbReference>
<dbReference type="PANTHER" id="PTHR44899:SF6">
    <property type="entry name" value="SERINE_THREONINE PROTEIN KINASE"/>
    <property type="match status" value="1"/>
</dbReference>
<comment type="similarity">
    <text evidence="1">Belongs to the protein kinase superfamily. NEK Ser/Thr protein kinase family. NIMA subfamily.</text>
</comment>
<evidence type="ECO:0000256" key="10">
    <source>
        <dbReference type="PROSITE-ProRule" id="PRU10141"/>
    </source>
</evidence>
<dbReference type="Pfam" id="PF00069">
    <property type="entry name" value="Pkinase"/>
    <property type="match status" value="1"/>
</dbReference>
<keyword evidence="7 10" id="KW-0067">ATP-binding</keyword>
<dbReference type="Proteomes" id="UP000008983">
    <property type="component" value="Unassembled WGS sequence"/>
</dbReference>
<evidence type="ECO:0000313" key="12">
    <source>
        <dbReference type="EMBL" id="EGR32229.1"/>
    </source>
</evidence>
<name>G0QRD1_ICHMU</name>
<dbReference type="InterPro" id="IPR051131">
    <property type="entry name" value="NEK_Ser/Thr_kinase_NIMA"/>
</dbReference>
<evidence type="ECO:0000256" key="2">
    <source>
        <dbReference type="ARBA" id="ARBA00012513"/>
    </source>
</evidence>
<feature type="domain" description="Protein kinase" evidence="11">
    <location>
        <begin position="46"/>
        <end position="302"/>
    </location>
</feature>
<dbReference type="PROSITE" id="PS50011">
    <property type="entry name" value="PROTEIN_KINASE_DOM"/>
    <property type="match status" value="1"/>
</dbReference>
<comment type="catalytic activity">
    <reaction evidence="9">
        <text>L-seryl-[protein] + ATP = O-phospho-L-seryl-[protein] + ADP + H(+)</text>
        <dbReference type="Rhea" id="RHEA:17989"/>
        <dbReference type="Rhea" id="RHEA-COMP:9863"/>
        <dbReference type="Rhea" id="RHEA-COMP:11604"/>
        <dbReference type="ChEBI" id="CHEBI:15378"/>
        <dbReference type="ChEBI" id="CHEBI:29999"/>
        <dbReference type="ChEBI" id="CHEBI:30616"/>
        <dbReference type="ChEBI" id="CHEBI:83421"/>
        <dbReference type="ChEBI" id="CHEBI:456216"/>
        <dbReference type="EC" id="2.7.11.1"/>
    </reaction>
</comment>
<comment type="catalytic activity">
    <reaction evidence="8">
        <text>L-threonyl-[protein] + ATP = O-phospho-L-threonyl-[protein] + ADP + H(+)</text>
        <dbReference type="Rhea" id="RHEA:46608"/>
        <dbReference type="Rhea" id="RHEA-COMP:11060"/>
        <dbReference type="Rhea" id="RHEA-COMP:11605"/>
        <dbReference type="ChEBI" id="CHEBI:15378"/>
        <dbReference type="ChEBI" id="CHEBI:30013"/>
        <dbReference type="ChEBI" id="CHEBI:30616"/>
        <dbReference type="ChEBI" id="CHEBI:61977"/>
        <dbReference type="ChEBI" id="CHEBI:456216"/>
        <dbReference type="EC" id="2.7.11.1"/>
    </reaction>
</comment>
<evidence type="ECO:0000256" key="9">
    <source>
        <dbReference type="ARBA" id="ARBA00048679"/>
    </source>
</evidence>
<evidence type="ECO:0000256" key="8">
    <source>
        <dbReference type="ARBA" id="ARBA00047899"/>
    </source>
</evidence>
<dbReference type="InterPro" id="IPR017441">
    <property type="entry name" value="Protein_kinase_ATP_BS"/>
</dbReference>
<dbReference type="AlphaFoldDB" id="G0QRD1"/>
<dbReference type="SUPFAM" id="SSF56112">
    <property type="entry name" value="Protein kinase-like (PK-like)"/>
    <property type="match status" value="1"/>
</dbReference>
<keyword evidence="13" id="KW-1185">Reference proteome</keyword>
<evidence type="ECO:0000256" key="4">
    <source>
        <dbReference type="ARBA" id="ARBA00022679"/>
    </source>
</evidence>
<dbReference type="OrthoDB" id="248923at2759"/>
<evidence type="ECO:0000313" key="13">
    <source>
        <dbReference type="Proteomes" id="UP000008983"/>
    </source>
</evidence>
<dbReference type="PROSITE" id="PS00107">
    <property type="entry name" value="PROTEIN_KINASE_ATP"/>
    <property type="match status" value="1"/>
</dbReference>
<dbReference type="SMART" id="SM00220">
    <property type="entry name" value="S_TKc"/>
    <property type="match status" value="1"/>
</dbReference>
<evidence type="ECO:0000256" key="6">
    <source>
        <dbReference type="ARBA" id="ARBA00022777"/>
    </source>
</evidence>
<protein>
    <recommendedName>
        <fullName evidence="2">non-specific serine/threonine protein kinase</fullName>
        <ecNumber evidence="2">2.7.11.1</ecNumber>
    </recommendedName>
</protein>
<dbReference type="GO" id="GO:0004674">
    <property type="term" value="F:protein serine/threonine kinase activity"/>
    <property type="evidence" value="ECO:0007669"/>
    <property type="project" value="UniProtKB-KW"/>
</dbReference>
<dbReference type="STRING" id="857967.G0QRD1"/>
<feature type="binding site" evidence="10">
    <location>
        <position position="75"/>
    </location>
    <ligand>
        <name>ATP</name>
        <dbReference type="ChEBI" id="CHEBI:30616"/>
    </ligand>
</feature>
<dbReference type="EC" id="2.7.11.1" evidence="2"/>
<dbReference type="InterPro" id="IPR008271">
    <property type="entry name" value="Ser/Thr_kinase_AS"/>
</dbReference>
<dbReference type="InterPro" id="IPR000719">
    <property type="entry name" value="Prot_kinase_dom"/>
</dbReference>
<dbReference type="Gene3D" id="1.10.510.10">
    <property type="entry name" value="Transferase(Phosphotransferase) domain 1"/>
    <property type="match status" value="1"/>
</dbReference>
<dbReference type="Gene3D" id="3.30.200.20">
    <property type="entry name" value="Phosphorylase Kinase, domain 1"/>
    <property type="match status" value="1"/>
</dbReference>
<dbReference type="RefSeq" id="XP_004035715.1">
    <property type="nucleotide sequence ID" value="XM_004035667.1"/>
</dbReference>
<proteinExistence type="inferred from homology"/>
<evidence type="ECO:0000256" key="7">
    <source>
        <dbReference type="ARBA" id="ARBA00022840"/>
    </source>
</evidence>
<dbReference type="InterPro" id="IPR011009">
    <property type="entry name" value="Kinase-like_dom_sf"/>
</dbReference>
<dbReference type="OMA" id="YDEQSQC"/>
<dbReference type="eggNOG" id="KOG0589">
    <property type="taxonomic scope" value="Eukaryota"/>
</dbReference>
<reference evidence="12 13" key="1">
    <citation type="submission" date="2011-07" db="EMBL/GenBank/DDBJ databases">
        <authorList>
            <person name="Coyne R."/>
            <person name="Brami D."/>
            <person name="Johnson J."/>
            <person name="Hostetler J."/>
            <person name="Hannick L."/>
            <person name="Clark T."/>
            <person name="Cassidy-Hanley D."/>
            <person name="Inman J."/>
        </authorList>
    </citation>
    <scope>NUCLEOTIDE SEQUENCE [LARGE SCALE GENOMIC DNA]</scope>
    <source>
        <strain evidence="12 13">G5</strain>
    </source>
</reference>
<dbReference type="GeneID" id="14908383"/>
<organism evidence="12 13">
    <name type="scientific">Ichthyophthirius multifiliis</name>
    <name type="common">White spot disease agent</name>
    <name type="synonym">Ich</name>
    <dbReference type="NCBI Taxonomy" id="5932"/>
    <lineage>
        <taxon>Eukaryota</taxon>
        <taxon>Sar</taxon>
        <taxon>Alveolata</taxon>
        <taxon>Ciliophora</taxon>
        <taxon>Intramacronucleata</taxon>
        <taxon>Oligohymenophorea</taxon>
        <taxon>Hymenostomatida</taxon>
        <taxon>Ophryoglenina</taxon>
        <taxon>Ichthyophthirius</taxon>
    </lineage>
</organism>
<accession>G0QRD1</accession>
<dbReference type="EMBL" id="GL983749">
    <property type="protein sequence ID" value="EGR32229.1"/>
    <property type="molecule type" value="Genomic_DNA"/>
</dbReference>
<keyword evidence="4 12" id="KW-0808">Transferase</keyword>
<evidence type="ECO:0000256" key="1">
    <source>
        <dbReference type="ARBA" id="ARBA00010886"/>
    </source>
</evidence>
<sequence length="503" mass="58368">MFSLYNEDLINMKDSHLNLSLQFWINSFILISIFPIKLWFPKKLQSHISKTIGEGAYSSVYKVKRLLDNQEYALKKVKLINLSEKEKENALNEVRILASIHHVNIIGYKEAFFDEQSNSLCIIMEYANNGDLYQKILEHQKKNTQFSEKEIWQIFTQVVKGLNTLHKLKIFHRDLKSANVFLTKEGVVKLGDMNVSKVAKKGLLFTQTGTPYYASPEVWKDKSYDTKSDIWSLGCVFYEITTLKPPFRAEDMEGLYKKVIKGHYPKISSNYSLDLAHIIRSLLQVQSNLRPSCDEILQNQIVMKHMDQNQIAPEYEEGPNNLLNTIRIPKNIQKLIERLPKSNYCAHSSEQSLQKNLILPKLNLRNEKNDENNSLSNAAINEKAINNINNLLKKKYRYGSIQSQQNNKDESQLYPNIVLQKQSQPQLLDDLYKLPNILSSKLQKVQALSSKNQENIKQIEKLYNYNPPKDKYGNIRSSKNKSVLYNNKSLINNIKNLDSNLYR</sequence>
<dbReference type="PROSITE" id="PS00108">
    <property type="entry name" value="PROTEIN_KINASE_ST"/>
    <property type="match status" value="1"/>
</dbReference>
<gene>
    <name evidence="12" type="ORF">IMG5_091770</name>
</gene>
<dbReference type="InParanoid" id="G0QRD1"/>
<dbReference type="GO" id="GO:0106310">
    <property type="term" value="F:protein serine kinase activity"/>
    <property type="evidence" value="ECO:0007669"/>
    <property type="project" value="RHEA"/>
</dbReference>